<reference evidence="2" key="1">
    <citation type="submission" date="2013-06" db="EMBL/GenBank/DDBJ databases">
        <authorList>
            <person name="Zhao Q."/>
        </authorList>
    </citation>
    <scope>NUCLEOTIDE SEQUENCE</scope>
    <source>
        <strain evidence="2">cv. W1943</strain>
    </source>
</reference>
<dbReference type="Proteomes" id="UP000008022">
    <property type="component" value="Unassembled WGS sequence"/>
</dbReference>
<dbReference type="AlphaFoldDB" id="A0A0E0NXA2"/>
<proteinExistence type="predicted"/>
<dbReference type="HOGENOM" id="CLU_2065066_0_0_1"/>
<reference evidence="1" key="2">
    <citation type="submission" date="2015-06" db="UniProtKB">
        <authorList>
            <consortium name="EnsemblPlants"/>
        </authorList>
    </citation>
    <scope>IDENTIFICATION</scope>
</reference>
<protein>
    <submittedName>
        <fullName evidence="1">Uncharacterized protein</fullName>
    </submittedName>
</protein>
<sequence>MAMHVWLEKEDAEGPPVLPLVEVKLCVDLATSRSSVEIGGSDGAVEIGDRGSEVEVGISLSSSSSSSMDGVRSGAIWESPYGESSNIFPSLDLATSADYLAAVDDGIPEVADYLATVDDHG</sequence>
<dbReference type="EnsemblPlants" id="ORUFI03G24090.1">
    <property type="protein sequence ID" value="ORUFI03G24090.1"/>
    <property type="gene ID" value="ORUFI03G24090"/>
</dbReference>
<dbReference type="Gramene" id="ORUFI03G24090.1">
    <property type="protein sequence ID" value="ORUFI03G24090.1"/>
    <property type="gene ID" value="ORUFI03G24090"/>
</dbReference>
<evidence type="ECO:0000313" key="2">
    <source>
        <dbReference type="Proteomes" id="UP000008022"/>
    </source>
</evidence>
<keyword evidence="2" id="KW-1185">Reference proteome</keyword>
<dbReference type="OMA" id="AIWESPY"/>
<accession>A0A0E0NXA2</accession>
<evidence type="ECO:0000313" key="1">
    <source>
        <dbReference type="EnsemblPlants" id="ORUFI03G24090.1"/>
    </source>
</evidence>
<organism evidence="1 2">
    <name type="scientific">Oryza rufipogon</name>
    <name type="common">Brownbeard rice</name>
    <name type="synonym">Asian wild rice</name>
    <dbReference type="NCBI Taxonomy" id="4529"/>
    <lineage>
        <taxon>Eukaryota</taxon>
        <taxon>Viridiplantae</taxon>
        <taxon>Streptophyta</taxon>
        <taxon>Embryophyta</taxon>
        <taxon>Tracheophyta</taxon>
        <taxon>Spermatophyta</taxon>
        <taxon>Magnoliopsida</taxon>
        <taxon>Liliopsida</taxon>
        <taxon>Poales</taxon>
        <taxon>Poaceae</taxon>
        <taxon>BOP clade</taxon>
        <taxon>Oryzoideae</taxon>
        <taxon>Oryzeae</taxon>
        <taxon>Oryzinae</taxon>
        <taxon>Oryza</taxon>
    </lineage>
</organism>
<name>A0A0E0NXA2_ORYRU</name>